<feature type="domain" description="TonB-dependent receptor-like beta-barrel" evidence="11">
    <location>
        <begin position="302"/>
        <end position="707"/>
    </location>
</feature>
<keyword evidence="6 8" id="KW-0472">Membrane</keyword>
<dbReference type="InterPro" id="IPR037066">
    <property type="entry name" value="Plug_dom_sf"/>
</dbReference>
<dbReference type="PANTHER" id="PTHR30069">
    <property type="entry name" value="TONB-DEPENDENT OUTER MEMBRANE RECEPTOR"/>
    <property type="match status" value="1"/>
</dbReference>
<name>A0A1G6UWS2_NIADE</name>
<evidence type="ECO:0000259" key="12">
    <source>
        <dbReference type="Pfam" id="PF07715"/>
    </source>
</evidence>
<keyword evidence="5 9" id="KW-0798">TonB box</keyword>
<dbReference type="EMBL" id="FMZO01000009">
    <property type="protein sequence ID" value="SDD45711.1"/>
    <property type="molecule type" value="Genomic_DNA"/>
</dbReference>
<keyword evidence="14" id="KW-1185">Reference proteome</keyword>
<feature type="domain" description="TonB-dependent receptor plug" evidence="12">
    <location>
        <begin position="110"/>
        <end position="219"/>
    </location>
</feature>
<evidence type="ECO:0000313" key="13">
    <source>
        <dbReference type="EMBL" id="SDD45711.1"/>
    </source>
</evidence>
<evidence type="ECO:0000256" key="6">
    <source>
        <dbReference type="ARBA" id="ARBA00023136"/>
    </source>
</evidence>
<keyword evidence="4 8" id="KW-0812">Transmembrane</keyword>
<dbReference type="InterPro" id="IPR012910">
    <property type="entry name" value="Plug_dom"/>
</dbReference>
<reference evidence="14" key="1">
    <citation type="submission" date="2016-10" db="EMBL/GenBank/DDBJ databases">
        <authorList>
            <person name="Varghese N."/>
            <person name="Submissions S."/>
        </authorList>
    </citation>
    <scope>NUCLEOTIDE SEQUENCE [LARGE SCALE GENOMIC DNA]</scope>
    <source>
        <strain evidence="14">DSM 25811 / CCM 8410 / LMG 26954 / E90</strain>
    </source>
</reference>
<evidence type="ECO:0000259" key="11">
    <source>
        <dbReference type="Pfam" id="PF00593"/>
    </source>
</evidence>
<organism evidence="13 14">
    <name type="scientific">Niabella drilacis (strain DSM 25811 / CCM 8410 / CCUG 62505 / LMG 26954 / E90)</name>
    <dbReference type="NCBI Taxonomy" id="1285928"/>
    <lineage>
        <taxon>Bacteria</taxon>
        <taxon>Pseudomonadati</taxon>
        <taxon>Bacteroidota</taxon>
        <taxon>Chitinophagia</taxon>
        <taxon>Chitinophagales</taxon>
        <taxon>Chitinophagaceae</taxon>
        <taxon>Niabella</taxon>
    </lineage>
</organism>
<comment type="subcellular location">
    <subcellularLocation>
        <location evidence="1 8">Cell outer membrane</location>
        <topology evidence="1 8">Multi-pass membrane protein</topology>
    </subcellularLocation>
</comment>
<dbReference type="Proteomes" id="UP000198757">
    <property type="component" value="Unassembled WGS sequence"/>
</dbReference>
<dbReference type="InterPro" id="IPR036942">
    <property type="entry name" value="Beta-barrel_TonB_sf"/>
</dbReference>
<sequence length="750" mass="83630">MCKYFMILLLLVTSVCFSQSKNISGTLKDSSTRHPIAEATIIREPSGFSDISDARGKFSFRAPGAIDTLLISAVGFQTRAIPANSIRNGQIIFLQPRAVQLADVVITGNTTNPYKAISETDIRLRGVSNSQEVLRIVPGLFIGQHQGGGKAEQIFLRGFDNDHGTDIRLSVDGMPVNMVSHAHGQGYADSHFIIPETIASATYKKGMYDAEKGDLAVTGFVDFHTADHIDNLVKLEAGQYNTYRALAIVNLLGQQQQQKDRTWYAAGEYRYSNSYFDHPQYFQRANFFTKYNGKLNAHNTLSLSAASMYSTWNASGQIPESAVNSGLIGFYGALDPKEGGITSRTHINAQLATTLTNHDLITNQVYYTYYNFDLHTNFTFFLEDSINGDEIRQREKRNMAGYNGSYLHQGYWGNTQLITEAGINLRVDQTYNSALLHTMDRYTLLNPLKLGDIGESAAGIYANETFHFNNRFTLNAGLRYDQLYYRYNNKLAEDSAFSGTGTYRAQNYTISPKLNFYYQAAPHLQFYLFTGKGFHSNDARVVVAQHGAETLPAAYGSDLGTVFKPVKNLLLNAAVWYSYLQKEFVYGGDGGTVAFSGRTRRIGFDLSARYQPGQSIYIDADLNYANGRSLDDPAGQRYIPLAPAWSSTGGITGIFKNGINGSLRYRWLGNRPANADYSLTAEGYFINDVVLNYTQKKYEIGLTINNLFNVKWKETQFETVTRLKNEAPADGIAFTPGTKFAALLHFSHFF</sequence>
<keyword evidence="3 8" id="KW-1134">Transmembrane beta strand</keyword>
<feature type="chain" id="PRO_5011735289" evidence="10">
    <location>
        <begin position="19"/>
        <end position="750"/>
    </location>
</feature>
<dbReference type="RefSeq" id="WP_090391251.1">
    <property type="nucleotide sequence ID" value="NZ_FMZO01000009.1"/>
</dbReference>
<comment type="similarity">
    <text evidence="8 9">Belongs to the TonB-dependent receptor family.</text>
</comment>
<keyword evidence="13" id="KW-0675">Receptor</keyword>
<accession>A0A1G6UWS2</accession>
<evidence type="ECO:0000256" key="10">
    <source>
        <dbReference type="SAM" id="SignalP"/>
    </source>
</evidence>
<protein>
    <submittedName>
        <fullName evidence="13">Outer membrane receptor proteins, mostly Fe transport</fullName>
    </submittedName>
</protein>
<keyword evidence="10" id="KW-0732">Signal</keyword>
<dbReference type="InterPro" id="IPR008969">
    <property type="entry name" value="CarboxyPept-like_regulatory"/>
</dbReference>
<dbReference type="Gene3D" id="2.170.130.10">
    <property type="entry name" value="TonB-dependent receptor, plug domain"/>
    <property type="match status" value="1"/>
</dbReference>
<evidence type="ECO:0000256" key="2">
    <source>
        <dbReference type="ARBA" id="ARBA00022448"/>
    </source>
</evidence>
<evidence type="ECO:0000256" key="5">
    <source>
        <dbReference type="ARBA" id="ARBA00023077"/>
    </source>
</evidence>
<dbReference type="Gene3D" id="2.40.170.20">
    <property type="entry name" value="TonB-dependent receptor, beta-barrel domain"/>
    <property type="match status" value="1"/>
</dbReference>
<evidence type="ECO:0000256" key="3">
    <source>
        <dbReference type="ARBA" id="ARBA00022452"/>
    </source>
</evidence>
<evidence type="ECO:0000256" key="1">
    <source>
        <dbReference type="ARBA" id="ARBA00004571"/>
    </source>
</evidence>
<dbReference type="AlphaFoldDB" id="A0A1G6UWS2"/>
<dbReference type="GO" id="GO:0009279">
    <property type="term" value="C:cell outer membrane"/>
    <property type="evidence" value="ECO:0007669"/>
    <property type="project" value="UniProtKB-SubCell"/>
</dbReference>
<dbReference type="GO" id="GO:0044718">
    <property type="term" value="P:siderophore transmembrane transport"/>
    <property type="evidence" value="ECO:0007669"/>
    <property type="project" value="TreeGrafter"/>
</dbReference>
<dbReference type="Pfam" id="PF00593">
    <property type="entry name" value="TonB_dep_Rec_b-barrel"/>
    <property type="match status" value="1"/>
</dbReference>
<evidence type="ECO:0000256" key="4">
    <source>
        <dbReference type="ARBA" id="ARBA00022692"/>
    </source>
</evidence>
<dbReference type="Pfam" id="PF07715">
    <property type="entry name" value="Plug"/>
    <property type="match status" value="1"/>
</dbReference>
<evidence type="ECO:0000256" key="8">
    <source>
        <dbReference type="PROSITE-ProRule" id="PRU01360"/>
    </source>
</evidence>
<proteinExistence type="inferred from homology"/>
<evidence type="ECO:0000256" key="9">
    <source>
        <dbReference type="RuleBase" id="RU003357"/>
    </source>
</evidence>
<dbReference type="STRING" id="1285928.SAMN04487894_109114"/>
<dbReference type="SUPFAM" id="SSF49464">
    <property type="entry name" value="Carboxypeptidase regulatory domain-like"/>
    <property type="match status" value="1"/>
</dbReference>
<feature type="signal peptide" evidence="10">
    <location>
        <begin position="1"/>
        <end position="18"/>
    </location>
</feature>
<dbReference type="Pfam" id="PF13715">
    <property type="entry name" value="CarbopepD_reg_2"/>
    <property type="match status" value="1"/>
</dbReference>
<dbReference type="PROSITE" id="PS52016">
    <property type="entry name" value="TONB_DEPENDENT_REC_3"/>
    <property type="match status" value="1"/>
</dbReference>
<dbReference type="InterPro" id="IPR039426">
    <property type="entry name" value="TonB-dep_rcpt-like"/>
</dbReference>
<dbReference type="GO" id="GO:0015344">
    <property type="term" value="F:siderophore uptake transmembrane transporter activity"/>
    <property type="evidence" value="ECO:0007669"/>
    <property type="project" value="TreeGrafter"/>
</dbReference>
<dbReference type="SUPFAM" id="SSF56935">
    <property type="entry name" value="Porins"/>
    <property type="match status" value="1"/>
</dbReference>
<keyword evidence="7 8" id="KW-0998">Cell outer membrane</keyword>
<evidence type="ECO:0000256" key="7">
    <source>
        <dbReference type="ARBA" id="ARBA00023237"/>
    </source>
</evidence>
<dbReference type="PANTHER" id="PTHR30069:SF36">
    <property type="entry name" value="BLL6948 PROTEIN"/>
    <property type="match status" value="1"/>
</dbReference>
<evidence type="ECO:0000313" key="14">
    <source>
        <dbReference type="Proteomes" id="UP000198757"/>
    </source>
</evidence>
<dbReference type="InterPro" id="IPR000531">
    <property type="entry name" value="Beta-barrel_TonB"/>
</dbReference>
<gene>
    <name evidence="13" type="ORF">SAMN04487894_109114</name>
</gene>
<dbReference type="OrthoDB" id="99480at2"/>
<keyword evidence="2 8" id="KW-0813">Transport</keyword>